<evidence type="ECO:0000313" key="2">
    <source>
        <dbReference type="Proteomes" id="UP000593568"/>
    </source>
</evidence>
<organism evidence="1 2">
    <name type="scientific">Gossypium trilobum</name>
    <dbReference type="NCBI Taxonomy" id="34281"/>
    <lineage>
        <taxon>Eukaryota</taxon>
        <taxon>Viridiplantae</taxon>
        <taxon>Streptophyta</taxon>
        <taxon>Embryophyta</taxon>
        <taxon>Tracheophyta</taxon>
        <taxon>Spermatophyta</taxon>
        <taxon>Magnoliopsida</taxon>
        <taxon>eudicotyledons</taxon>
        <taxon>Gunneridae</taxon>
        <taxon>Pentapetalae</taxon>
        <taxon>rosids</taxon>
        <taxon>malvids</taxon>
        <taxon>Malvales</taxon>
        <taxon>Malvaceae</taxon>
        <taxon>Malvoideae</taxon>
        <taxon>Gossypium</taxon>
    </lineage>
</organism>
<proteinExistence type="predicted"/>
<protein>
    <submittedName>
        <fullName evidence="1">Uncharacterized protein</fullName>
    </submittedName>
</protein>
<accession>A0A7J9EW12</accession>
<dbReference type="EMBL" id="JABEZW010000010">
    <property type="protein sequence ID" value="MBA0777240.1"/>
    <property type="molecule type" value="Genomic_DNA"/>
</dbReference>
<evidence type="ECO:0000313" key="1">
    <source>
        <dbReference type="EMBL" id="MBA0777240.1"/>
    </source>
</evidence>
<gene>
    <name evidence="1" type="ORF">Gotri_005284</name>
</gene>
<dbReference type="Proteomes" id="UP000593568">
    <property type="component" value="Unassembled WGS sequence"/>
</dbReference>
<keyword evidence="2" id="KW-1185">Reference proteome</keyword>
<dbReference type="AlphaFoldDB" id="A0A7J9EW12"/>
<name>A0A7J9EW12_9ROSI</name>
<comment type="caution">
    <text evidence="1">The sequence shown here is derived from an EMBL/GenBank/DDBJ whole genome shotgun (WGS) entry which is preliminary data.</text>
</comment>
<reference evidence="1 2" key="1">
    <citation type="journal article" date="2019" name="Genome Biol. Evol.">
        <title>Insights into the evolution of the New World diploid cottons (Gossypium, subgenus Houzingenia) based on genome sequencing.</title>
        <authorList>
            <person name="Grover C.E."/>
            <person name="Arick M.A. 2nd"/>
            <person name="Thrash A."/>
            <person name="Conover J.L."/>
            <person name="Sanders W.S."/>
            <person name="Peterson D.G."/>
            <person name="Frelichowski J.E."/>
            <person name="Scheffler J.A."/>
            <person name="Scheffler B.E."/>
            <person name="Wendel J.F."/>
        </authorList>
    </citation>
    <scope>NUCLEOTIDE SEQUENCE [LARGE SCALE GENOMIC DNA]</scope>
    <source>
        <strain evidence="1">8</strain>
        <tissue evidence="1">Leaf</tissue>
    </source>
</reference>
<sequence length="26" mass="3200">MGLFIHWWGCGQRFWVRCNRRCGSRS</sequence>